<dbReference type="Pfam" id="PF04313">
    <property type="entry name" value="HSDR_N"/>
    <property type="match status" value="1"/>
</dbReference>
<dbReference type="Gene3D" id="3.90.1570.30">
    <property type="match status" value="1"/>
</dbReference>
<dbReference type="PANTHER" id="PTHR47396">
    <property type="entry name" value="TYPE I RESTRICTION ENZYME ECOKI R PROTEIN"/>
    <property type="match status" value="1"/>
</dbReference>
<dbReference type="Pfam" id="PF13643">
    <property type="entry name" value="DUF4145"/>
    <property type="match status" value="1"/>
</dbReference>
<dbReference type="OrthoDB" id="9803459at2"/>
<sequence length="1125" mass="127595">MKSLNFEFLRPSWPQLAELGGFAESYAHPDPASSQVKLRAFAEQLVLWIYDRAGFPKPFKPNLNDLLNEHAFQTAVPKVVVDKLHAIRIHGNKAAHGEKASTDTALWLLKESHEVGRWIFVTSGQGKTTDLDAYQDPPSGGLAGEARSQLKREKKTVLEQLAAQEAQMQALLEELDAAREKAQTAELKAGELEALIQSGRHAADALNFDEATTRARLIDSQLATAGWRVTQADEVGQEVEVDHQPTQTGKGYADYVLWNDDGKPLAVVEAKKTAKSAELGRKQAQLYADGLEKMHGQRPVIFYTNGFDIWIWDDAGGYPPRKLYGFYSKDSLQYLVTFQRISRRELDEIQPSEIAGRLYQLEAIKRVCERFTARHRRSLVVQATGTGKTRVAISLTDALIRAGWVKRVLFLCDRKELRKQAKNAYADFLNEPLVVVGRHTAKDRDKRIYLATYPAMMKVFETFDVGFFDLIIADESHRSIYNRYRDLFFYFDALQVGLTATPVGMINRNTFKLFGCEDDDPTFNYDFSRAVEEGHLVPFELFTHTTEFLRRGIKYEQLSEEQRQQLEDDGEDPESFDYDAQQVDKAVFNKDTNKHVLRNLMENGLREATGSHPGKTIVFARNHNHAVLLSQLFDELYPQYGGGFCQVIDNYDPRAEQLIDDFKGVGSNPGLTIAISVDMLDTGIDVPEVVNLVFAKPVKSRVKFWQMIGRGTRLCPDLFGPGQHKRHFRIFDHWGNFEFFAEEFEEADPAPSKSLMQQVFEARIDLAETTLDQSEPAAFTLAVELLARDLAALPEETIAVREKWREKRTVQQAHVLEQFAPETVIMLRQTMAPLMQWIDIRDHSAAWQFDRLIALMQIELLKKTSRFEDYRDQALDQVAQLQMHLNPVREKGEVIKTFKDPAFWTGVTVADLEAKRQELRGIMHHRRPGAPVVQQTKVVDVTDGGVEFAHRKANITANDLAAYRKRVEEVLAPLFESNPTLRKIRAGEPVTEADLNALNALIHTERPDVDLNILLEFYQDTAGGLAQILRSIIGMDAAAVEQHFADFVRRHPKLNARQIRFLGLLKNHISKFGVIAIDRLYEPPFTTVDSEGPDGVFRDEAQMDDLIAILEAFKPPAQQEARTTA</sequence>
<dbReference type="AlphaFoldDB" id="A0A1Y2KAF4"/>
<evidence type="ECO:0000256" key="1">
    <source>
        <dbReference type="SAM" id="Coils"/>
    </source>
</evidence>
<gene>
    <name evidence="3" type="ORF">MAIT1_04532</name>
</gene>
<dbReference type="GO" id="GO:0005524">
    <property type="term" value="F:ATP binding"/>
    <property type="evidence" value="ECO:0007669"/>
    <property type="project" value="UniProtKB-KW"/>
</dbReference>
<reference evidence="3 4" key="1">
    <citation type="journal article" date="2016" name="BMC Genomics">
        <title>Combined genomic and structural analyses of a cultured magnetotactic bacterium reveals its niche adaptation to a dynamic environment.</title>
        <authorList>
            <person name="Araujo A.C."/>
            <person name="Morillo V."/>
            <person name="Cypriano J."/>
            <person name="Teixeira L.C."/>
            <person name="Leao P."/>
            <person name="Lyra S."/>
            <person name="Almeida L.G."/>
            <person name="Bazylinski D.A."/>
            <person name="Vasconcellos A.T."/>
            <person name="Abreu F."/>
            <person name="Lins U."/>
        </authorList>
    </citation>
    <scope>NUCLEOTIDE SEQUENCE [LARGE SCALE GENOMIC DNA]</scope>
    <source>
        <strain evidence="3 4">IT-1</strain>
    </source>
</reference>
<dbReference type="InterPro" id="IPR014001">
    <property type="entry name" value="Helicase_ATP-bd"/>
</dbReference>
<proteinExistence type="predicted"/>
<evidence type="ECO:0000259" key="2">
    <source>
        <dbReference type="PROSITE" id="PS51192"/>
    </source>
</evidence>
<dbReference type="SUPFAM" id="SSF52540">
    <property type="entry name" value="P-loop containing nucleoside triphosphate hydrolases"/>
    <property type="match status" value="2"/>
</dbReference>
<dbReference type="InterPro" id="IPR006935">
    <property type="entry name" value="Helicase/UvrB_N"/>
</dbReference>
<dbReference type="PROSITE" id="PS51192">
    <property type="entry name" value="HELICASE_ATP_BIND_1"/>
    <property type="match status" value="1"/>
</dbReference>
<dbReference type="RefSeq" id="WP_085440229.1">
    <property type="nucleotide sequence ID" value="NZ_LVJN01000012.1"/>
</dbReference>
<dbReference type="Proteomes" id="UP000194003">
    <property type="component" value="Unassembled WGS sequence"/>
</dbReference>
<accession>A0A1Y2KAF4</accession>
<protein>
    <submittedName>
        <fullName evidence="3">Putative type I restriction enzyme, R subunit</fullName>
    </submittedName>
</protein>
<dbReference type="CDD" id="cd18032">
    <property type="entry name" value="DEXHc_RE_I_III_res"/>
    <property type="match status" value="1"/>
</dbReference>
<organism evidence="3 4">
    <name type="scientific">Magnetofaba australis IT-1</name>
    <dbReference type="NCBI Taxonomy" id="1434232"/>
    <lineage>
        <taxon>Bacteria</taxon>
        <taxon>Pseudomonadati</taxon>
        <taxon>Pseudomonadota</taxon>
        <taxon>Magnetococcia</taxon>
        <taxon>Magnetococcales</taxon>
        <taxon>Magnetococcaceae</taxon>
        <taxon>Magnetofaba</taxon>
    </lineage>
</organism>
<dbReference type="GO" id="GO:0009307">
    <property type="term" value="P:DNA restriction-modification system"/>
    <property type="evidence" value="ECO:0007669"/>
    <property type="project" value="UniProtKB-KW"/>
</dbReference>
<evidence type="ECO:0000313" key="4">
    <source>
        <dbReference type="Proteomes" id="UP000194003"/>
    </source>
</evidence>
<keyword evidence="1" id="KW-0175">Coiled coil</keyword>
<dbReference type="GO" id="GO:0005829">
    <property type="term" value="C:cytosol"/>
    <property type="evidence" value="ECO:0007669"/>
    <property type="project" value="TreeGrafter"/>
</dbReference>
<dbReference type="PANTHER" id="PTHR47396:SF1">
    <property type="entry name" value="ATP-DEPENDENT HELICASE IRC3-RELATED"/>
    <property type="match status" value="1"/>
</dbReference>
<dbReference type="InterPro" id="IPR007409">
    <property type="entry name" value="Restrct_endonuc_type1_HsdR_N"/>
</dbReference>
<dbReference type="EMBL" id="LVJN01000012">
    <property type="protein sequence ID" value="OSM07698.1"/>
    <property type="molecule type" value="Genomic_DNA"/>
</dbReference>
<dbReference type="GO" id="GO:0003677">
    <property type="term" value="F:DNA binding"/>
    <property type="evidence" value="ECO:0007669"/>
    <property type="project" value="UniProtKB-KW"/>
</dbReference>
<name>A0A1Y2KAF4_9PROT</name>
<dbReference type="Gene3D" id="3.40.50.300">
    <property type="entry name" value="P-loop containing nucleotide triphosphate hydrolases"/>
    <property type="match status" value="2"/>
</dbReference>
<dbReference type="SMART" id="SM00487">
    <property type="entry name" value="DEXDc"/>
    <property type="match status" value="1"/>
</dbReference>
<dbReference type="InterPro" id="IPR025285">
    <property type="entry name" value="DUF4145"/>
</dbReference>
<dbReference type="GO" id="GO:0009035">
    <property type="term" value="F:type I site-specific deoxyribonuclease activity"/>
    <property type="evidence" value="ECO:0007669"/>
    <property type="project" value="UniProtKB-EC"/>
</dbReference>
<comment type="caution">
    <text evidence="3">The sequence shown here is derived from an EMBL/GenBank/DDBJ whole genome shotgun (WGS) entry which is preliminary data.</text>
</comment>
<keyword evidence="4" id="KW-1185">Reference proteome</keyword>
<dbReference type="CDD" id="cd18799">
    <property type="entry name" value="SF2_C_EcoAI-like"/>
    <property type="match status" value="1"/>
</dbReference>
<dbReference type="InterPro" id="IPR050742">
    <property type="entry name" value="Helicase_Restrict-Modif_Enz"/>
</dbReference>
<dbReference type="InterPro" id="IPR013670">
    <property type="entry name" value="EcoEI_R_C_dom"/>
</dbReference>
<dbReference type="InterPro" id="IPR027417">
    <property type="entry name" value="P-loop_NTPase"/>
</dbReference>
<feature type="coiled-coil region" evidence="1">
    <location>
        <begin position="147"/>
        <end position="195"/>
    </location>
</feature>
<evidence type="ECO:0000313" key="3">
    <source>
        <dbReference type="EMBL" id="OSM07698.1"/>
    </source>
</evidence>
<feature type="domain" description="Helicase ATP-binding" evidence="2">
    <location>
        <begin position="369"/>
        <end position="520"/>
    </location>
</feature>
<dbReference type="Pfam" id="PF04851">
    <property type="entry name" value="ResIII"/>
    <property type="match status" value="1"/>
</dbReference>
<dbReference type="Pfam" id="PF08463">
    <property type="entry name" value="EcoEI_R_C"/>
    <property type="match status" value="1"/>
</dbReference>
<dbReference type="STRING" id="1434232.MAIT1_04532"/>